<dbReference type="EMBL" id="KV417535">
    <property type="protein sequence ID" value="KZP22986.1"/>
    <property type="molecule type" value="Genomic_DNA"/>
</dbReference>
<name>A0A166LIA8_9AGAM</name>
<dbReference type="AlphaFoldDB" id="A0A166LIA8"/>
<keyword evidence="3" id="KW-1185">Reference proteome</keyword>
<evidence type="ECO:0000313" key="3">
    <source>
        <dbReference type="Proteomes" id="UP000076532"/>
    </source>
</evidence>
<reference evidence="2 3" key="1">
    <citation type="journal article" date="2016" name="Mol. Biol. Evol.">
        <title>Comparative Genomics of Early-Diverging Mushroom-Forming Fungi Provides Insights into the Origins of Lignocellulose Decay Capabilities.</title>
        <authorList>
            <person name="Nagy L.G."/>
            <person name="Riley R."/>
            <person name="Tritt A."/>
            <person name="Adam C."/>
            <person name="Daum C."/>
            <person name="Floudas D."/>
            <person name="Sun H."/>
            <person name="Yadav J.S."/>
            <person name="Pangilinan J."/>
            <person name="Larsson K.H."/>
            <person name="Matsuura K."/>
            <person name="Barry K."/>
            <person name="Labutti K."/>
            <person name="Kuo R."/>
            <person name="Ohm R.A."/>
            <person name="Bhattacharya S.S."/>
            <person name="Shirouzu T."/>
            <person name="Yoshinaga Y."/>
            <person name="Martin F.M."/>
            <person name="Grigoriev I.V."/>
            <person name="Hibbett D.S."/>
        </authorList>
    </citation>
    <scope>NUCLEOTIDE SEQUENCE [LARGE SCALE GENOMIC DNA]</scope>
    <source>
        <strain evidence="2 3">CBS 109695</strain>
    </source>
</reference>
<protein>
    <submittedName>
        <fullName evidence="2">Uncharacterized protein</fullName>
    </submittedName>
</protein>
<organism evidence="2 3">
    <name type="scientific">Athelia psychrophila</name>
    <dbReference type="NCBI Taxonomy" id="1759441"/>
    <lineage>
        <taxon>Eukaryota</taxon>
        <taxon>Fungi</taxon>
        <taxon>Dikarya</taxon>
        <taxon>Basidiomycota</taxon>
        <taxon>Agaricomycotina</taxon>
        <taxon>Agaricomycetes</taxon>
        <taxon>Agaricomycetidae</taxon>
        <taxon>Atheliales</taxon>
        <taxon>Atheliaceae</taxon>
        <taxon>Athelia</taxon>
    </lineage>
</organism>
<dbReference type="Proteomes" id="UP000076532">
    <property type="component" value="Unassembled WGS sequence"/>
</dbReference>
<accession>A0A166LIA8</accession>
<evidence type="ECO:0000313" key="1">
    <source>
        <dbReference type="EMBL" id="KZP03252.1"/>
    </source>
</evidence>
<dbReference type="EMBL" id="KV418120">
    <property type="protein sequence ID" value="KZP03252.1"/>
    <property type="molecule type" value="Genomic_DNA"/>
</dbReference>
<sequence>MLRAPIAASTSTGPDAVVSIVETIASHAIDATSPLSSRSVCTRAAHCRSLARARNTCVVPPRPATPAWAINCNARRLPAFAPQALWHVIVHLTSPPARARCSARTPQGKDPRARG</sequence>
<gene>
    <name evidence="2" type="ORF">FIBSPDRAFT_858917</name>
    <name evidence="1" type="ORF">FIBSPDRAFT_879613</name>
</gene>
<proteinExistence type="predicted"/>
<evidence type="ECO:0000313" key="2">
    <source>
        <dbReference type="EMBL" id="KZP22986.1"/>
    </source>
</evidence>